<feature type="domain" description="OmpR/PhoB-type" evidence="9">
    <location>
        <begin position="213"/>
        <end position="320"/>
    </location>
</feature>
<dbReference type="SMART" id="SM00862">
    <property type="entry name" value="Trans_reg_C"/>
    <property type="match status" value="1"/>
</dbReference>
<dbReference type="SUPFAM" id="SSF46894">
    <property type="entry name" value="C-terminal effector domain of the bipartite response regulators"/>
    <property type="match status" value="1"/>
</dbReference>
<dbReference type="InterPro" id="IPR001867">
    <property type="entry name" value="OmpR/PhoB-type_DNA-bd"/>
</dbReference>
<dbReference type="GeneID" id="95323133"/>
<evidence type="ECO:0000256" key="3">
    <source>
        <dbReference type="ARBA" id="ARBA00023125"/>
    </source>
</evidence>
<dbReference type="PANTHER" id="PTHR48111">
    <property type="entry name" value="REGULATOR OF RPOS"/>
    <property type="match status" value="1"/>
</dbReference>
<organism evidence="10 11">
    <name type="scientific">Curtobacterium citreum</name>
    <dbReference type="NCBI Taxonomy" id="2036"/>
    <lineage>
        <taxon>Bacteria</taxon>
        <taxon>Bacillati</taxon>
        <taxon>Actinomycetota</taxon>
        <taxon>Actinomycetes</taxon>
        <taxon>Micrococcales</taxon>
        <taxon>Microbacteriaceae</taxon>
        <taxon>Curtobacterium</taxon>
    </lineage>
</organism>
<feature type="region of interest" description="Disordered" evidence="7">
    <location>
        <begin position="182"/>
        <end position="212"/>
    </location>
</feature>
<dbReference type="Proteomes" id="UP001652264">
    <property type="component" value="Unassembled WGS sequence"/>
</dbReference>
<dbReference type="PROSITE" id="PS51755">
    <property type="entry name" value="OMPR_PHOB"/>
    <property type="match status" value="1"/>
</dbReference>
<evidence type="ECO:0000259" key="9">
    <source>
        <dbReference type="PROSITE" id="PS51755"/>
    </source>
</evidence>
<proteinExistence type="predicted"/>
<dbReference type="CDD" id="cd17574">
    <property type="entry name" value="REC_OmpR"/>
    <property type="match status" value="1"/>
</dbReference>
<dbReference type="Gene3D" id="1.10.10.10">
    <property type="entry name" value="Winged helix-like DNA-binding domain superfamily/Winged helix DNA-binding domain"/>
    <property type="match status" value="1"/>
</dbReference>
<dbReference type="Pfam" id="PF00072">
    <property type="entry name" value="Response_reg"/>
    <property type="match status" value="1"/>
</dbReference>
<dbReference type="Pfam" id="PF00486">
    <property type="entry name" value="Trans_reg_C"/>
    <property type="match status" value="1"/>
</dbReference>
<feature type="region of interest" description="Disordered" evidence="7">
    <location>
        <begin position="141"/>
        <end position="161"/>
    </location>
</feature>
<dbReference type="PROSITE" id="PS50110">
    <property type="entry name" value="RESPONSE_REGULATORY"/>
    <property type="match status" value="1"/>
</dbReference>
<dbReference type="SUPFAM" id="SSF52172">
    <property type="entry name" value="CheY-like"/>
    <property type="match status" value="1"/>
</dbReference>
<evidence type="ECO:0000256" key="2">
    <source>
        <dbReference type="ARBA" id="ARBA00023015"/>
    </source>
</evidence>
<accession>A0ABT2HEH5</accession>
<evidence type="ECO:0000256" key="5">
    <source>
        <dbReference type="PROSITE-ProRule" id="PRU00169"/>
    </source>
</evidence>
<dbReference type="CDD" id="cd00383">
    <property type="entry name" value="trans_reg_C"/>
    <property type="match status" value="1"/>
</dbReference>
<dbReference type="PANTHER" id="PTHR48111:SF4">
    <property type="entry name" value="DNA-BINDING DUAL TRANSCRIPTIONAL REGULATOR OMPR"/>
    <property type="match status" value="1"/>
</dbReference>
<evidence type="ECO:0000313" key="11">
    <source>
        <dbReference type="Proteomes" id="UP001652264"/>
    </source>
</evidence>
<sequence>MTTVAGEGDSVVTDPGQERRVAVVIEDDLDIRYLLEQVLMQAGFSTVSTGNGEDGVRAVLAHEPVVTTLDVSLPGIDGFEVARRIRESSSTYIVMISAMGDEIDILQGLEAGADDYLVKPFRPRELRARLGAMLRRPRIAEPAAPEVGDPDGTGPLAASEVPVASAAPSAVLSVATVTPEVPAPPVAADPPTSPDGPASPGSPASPVGPADVDGAWVHHNGLAIDQEARLVRVDGVPVELTKTEFDLIATLVETRRRVRSKADLALAVRNDAYVTTHYIGDADRRNVEVHMANLRRKLADDPNAPRFVVTVRGVGYRLTGPGDPGFVAE</sequence>
<protein>
    <submittedName>
        <fullName evidence="10">Response regulator transcription factor</fullName>
    </submittedName>
</protein>
<dbReference type="InterPro" id="IPR001789">
    <property type="entry name" value="Sig_transdc_resp-reg_receiver"/>
</dbReference>
<gene>
    <name evidence="10" type="ORF">NYQ28_03650</name>
</gene>
<feature type="compositionally biased region" description="Pro residues" evidence="7">
    <location>
        <begin position="182"/>
        <end position="194"/>
    </location>
</feature>
<dbReference type="InterPro" id="IPR016032">
    <property type="entry name" value="Sig_transdc_resp-reg_C-effctor"/>
</dbReference>
<comment type="caution">
    <text evidence="10">The sequence shown here is derived from an EMBL/GenBank/DDBJ whole genome shotgun (WGS) entry which is preliminary data.</text>
</comment>
<keyword evidence="11" id="KW-1185">Reference proteome</keyword>
<dbReference type="SMART" id="SM00448">
    <property type="entry name" value="REC"/>
    <property type="match status" value="1"/>
</dbReference>
<feature type="domain" description="Response regulatory" evidence="8">
    <location>
        <begin position="21"/>
        <end position="134"/>
    </location>
</feature>
<evidence type="ECO:0000256" key="4">
    <source>
        <dbReference type="ARBA" id="ARBA00023163"/>
    </source>
</evidence>
<feature type="compositionally biased region" description="Low complexity" evidence="7">
    <location>
        <begin position="195"/>
        <end position="211"/>
    </location>
</feature>
<dbReference type="InterPro" id="IPR036388">
    <property type="entry name" value="WH-like_DNA-bd_sf"/>
</dbReference>
<evidence type="ECO:0000313" key="10">
    <source>
        <dbReference type="EMBL" id="MCS6521657.1"/>
    </source>
</evidence>
<keyword evidence="2" id="KW-0805">Transcription regulation</keyword>
<dbReference type="EMBL" id="JANVAD010000002">
    <property type="protein sequence ID" value="MCS6521657.1"/>
    <property type="molecule type" value="Genomic_DNA"/>
</dbReference>
<feature type="modified residue" description="4-aspartylphosphate" evidence="5">
    <location>
        <position position="70"/>
    </location>
</feature>
<name>A0ABT2HEH5_9MICO</name>
<evidence type="ECO:0000259" key="8">
    <source>
        <dbReference type="PROSITE" id="PS50110"/>
    </source>
</evidence>
<dbReference type="Gene3D" id="3.40.50.2300">
    <property type="match status" value="1"/>
</dbReference>
<feature type="DNA-binding region" description="OmpR/PhoB-type" evidence="6">
    <location>
        <begin position="213"/>
        <end position="320"/>
    </location>
</feature>
<keyword evidence="1 5" id="KW-0597">Phosphoprotein</keyword>
<evidence type="ECO:0000256" key="1">
    <source>
        <dbReference type="ARBA" id="ARBA00022553"/>
    </source>
</evidence>
<dbReference type="InterPro" id="IPR011006">
    <property type="entry name" value="CheY-like_superfamily"/>
</dbReference>
<dbReference type="InterPro" id="IPR039420">
    <property type="entry name" value="WalR-like"/>
</dbReference>
<dbReference type="RefSeq" id="WP_229666785.1">
    <property type="nucleotide sequence ID" value="NZ_BMNV01000003.1"/>
</dbReference>
<reference evidence="10 11" key="1">
    <citation type="submission" date="2022-08" db="EMBL/GenBank/DDBJ databases">
        <title>Taxonomy of Curtobacterium flaccumfaciens.</title>
        <authorList>
            <person name="Osdaghi E."/>
            <person name="Taghavi S.M."/>
            <person name="Hamidizade M."/>
            <person name="Abachi H."/>
            <person name="Fazliarab A."/>
            <person name="Baeyen S."/>
            <person name="Portier P."/>
            <person name="Van Vaerenbergh J."/>
            <person name="Jacques M.-A."/>
        </authorList>
    </citation>
    <scope>NUCLEOTIDE SEQUENCE [LARGE SCALE GENOMIC DNA]</scope>
    <source>
        <strain evidence="10 11">LMG8786T</strain>
    </source>
</reference>
<keyword evidence="3 6" id="KW-0238">DNA-binding</keyword>
<evidence type="ECO:0000256" key="6">
    <source>
        <dbReference type="PROSITE-ProRule" id="PRU01091"/>
    </source>
</evidence>
<keyword evidence="4" id="KW-0804">Transcription</keyword>
<evidence type="ECO:0000256" key="7">
    <source>
        <dbReference type="SAM" id="MobiDB-lite"/>
    </source>
</evidence>